<evidence type="ECO:0008006" key="3">
    <source>
        <dbReference type="Google" id="ProtNLM"/>
    </source>
</evidence>
<dbReference type="AlphaFoldDB" id="A0ABD3U3N2"/>
<evidence type="ECO:0000313" key="2">
    <source>
        <dbReference type="Proteomes" id="UP001634393"/>
    </source>
</evidence>
<protein>
    <recommendedName>
        <fullName evidence="3">C2 NT-type domain-containing protein</fullName>
    </recommendedName>
</protein>
<dbReference type="PANTHER" id="PTHR31182">
    <property type="entry name" value="C2 NT-TYPE DOMAIN-CONTAINING PROTEIN"/>
    <property type="match status" value="1"/>
</dbReference>
<reference evidence="1 2" key="1">
    <citation type="submission" date="2024-12" db="EMBL/GenBank/DDBJ databases">
        <title>The unique morphological basis and parallel evolutionary history of personate flowers in Penstemon.</title>
        <authorList>
            <person name="Depatie T.H."/>
            <person name="Wessinger C.A."/>
        </authorList>
    </citation>
    <scope>NUCLEOTIDE SEQUENCE [LARGE SCALE GENOMIC DNA]</scope>
    <source>
        <strain evidence="1">WTNN_2</strain>
        <tissue evidence="1">Leaf</tissue>
    </source>
</reference>
<sequence length="607" mass="69235">MVVKMKKWSPWPPESAATRKFKVSVKPILKLQGFTEEEDNDDDDRPKVLAIKIKWKGEPKFFQLYSKYKKDLSSEIVLKKGKKIIQWDADDWFENICSFSPVSNHDHKSGVWEIAFNVLYGEKMDSKVNKMGVIGRASMNIAEIVRKMENSSVDQKLPLSLQIDGVATEATLTVLLNFVEIKEPQDTTATTRGGSSTKALDCNENANGRRRALSQEEVSLDESDDSTTFDAKDAAQMSLFTKSRTFAVSRTLLNSDKIKEGGWFSWKNRGFSFKRAKTKEEKFDEKTETCTNVNRIDELENQNEANLIGTWEVKEIISRDGQTKFKASIFFASFDQCSDKAAGESACTALVAVISHWLHANIESMPNRLEFDNLIIQGSSEWRRLCEDVAYVNNFPNKHFDLETVLGVDIRPLSISHEKSYVGFFGPEKFESLKGAMSFDDIWNEISSNADKDDDFLQRVYIVSWNDHFFVLKTEAKAYYIIDTLGERLYEGCNQAYILRFDDSVVMHKTRQPRSDDEKEKEEIICSGKECCREFIKRFYAAIPLKELEEEEKKKTVSDFSLHHRLQIEFNYSCSSSSASSLTSSPFSSLATSTSSPLPDNECNLQL</sequence>
<name>A0ABD3U3N2_9LAMI</name>
<gene>
    <name evidence="1" type="ORF">ACJIZ3_001444</name>
</gene>
<proteinExistence type="predicted"/>
<dbReference type="EMBL" id="JBJXBP010000002">
    <property type="protein sequence ID" value="KAL3844041.1"/>
    <property type="molecule type" value="Genomic_DNA"/>
</dbReference>
<organism evidence="1 2">
    <name type="scientific">Penstemon smallii</name>
    <dbReference type="NCBI Taxonomy" id="265156"/>
    <lineage>
        <taxon>Eukaryota</taxon>
        <taxon>Viridiplantae</taxon>
        <taxon>Streptophyta</taxon>
        <taxon>Embryophyta</taxon>
        <taxon>Tracheophyta</taxon>
        <taxon>Spermatophyta</taxon>
        <taxon>Magnoliopsida</taxon>
        <taxon>eudicotyledons</taxon>
        <taxon>Gunneridae</taxon>
        <taxon>Pentapetalae</taxon>
        <taxon>asterids</taxon>
        <taxon>lamiids</taxon>
        <taxon>Lamiales</taxon>
        <taxon>Plantaginaceae</taxon>
        <taxon>Cheloneae</taxon>
        <taxon>Penstemon</taxon>
    </lineage>
</organism>
<accession>A0ABD3U3N2</accession>
<dbReference type="PANTHER" id="PTHR31182:SF17">
    <property type="entry name" value="EEIG1_EHBP1 PROTEIN AMINO-TERMINAL DOMAIN PROTEIN"/>
    <property type="match status" value="1"/>
</dbReference>
<keyword evidence="2" id="KW-1185">Reference proteome</keyword>
<dbReference type="Proteomes" id="UP001634393">
    <property type="component" value="Unassembled WGS sequence"/>
</dbReference>
<evidence type="ECO:0000313" key="1">
    <source>
        <dbReference type="EMBL" id="KAL3844041.1"/>
    </source>
</evidence>
<comment type="caution">
    <text evidence="1">The sequence shown here is derived from an EMBL/GenBank/DDBJ whole genome shotgun (WGS) entry which is preliminary data.</text>
</comment>